<dbReference type="InterPro" id="IPR005467">
    <property type="entry name" value="His_kinase_dom"/>
</dbReference>
<feature type="modified residue" description="4-aspartylphosphate" evidence="9">
    <location>
        <position position="1123"/>
    </location>
</feature>
<evidence type="ECO:0000256" key="7">
    <source>
        <dbReference type="ARBA" id="ARBA00023125"/>
    </source>
</evidence>
<dbReference type="SUPFAM" id="SSF52172">
    <property type="entry name" value="CheY-like"/>
    <property type="match status" value="1"/>
</dbReference>
<dbReference type="PANTHER" id="PTHR43547:SF2">
    <property type="entry name" value="HYBRID SIGNAL TRANSDUCTION HISTIDINE KINASE C"/>
    <property type="match status" value="1"/>
</dbReference>
<gene>
    <name evidence="14" type="ORF">JIN87_24305</name>
</gene>
<dbReference type="PRINTS" id="PR00344">
    <property type="entry name" value="BCTRLSENSOR"/>
</dbReference>
<evidence type="ECO:0000259" key="13">
    <source>
        <dbReference type="PROSITE" id="PS50110"/>
    </source>
</evidence>
<evidence type="ECO:0000256" key="5">
    <source>
        <dbReference type="ARBA" id="ARBA00022777"/>
    </source>
</evidence>
<dbReference type="EC" id="2.7.13.3" evidence="2"/>
<evidence type="ECO:0000259" key="12">
    <source>
        <dbReference type="PROSITE" id="PS50109"/>
    </source>
</evidence>
<dbReference type="Gene3D" id="3.40.50.2300">
    <property type="match status" value="1"/>
</dbReference>
<evidence type="ECO:0000313" key="15">
    <source>
        <dbReference type="Proteomes" id="UP000617628"/>
    </source>
</evidence>
<dbReference type="Gene3D" id="1.10.287.130">
    <property type="match status" value="1"/>
</dbReference>
<organism evidence="14 15">
    <name type="scientific">Pelagicoccus mobilis</name>
    <dbReference type="NCBI Taxonomy" id="415221"/>
    <lineage>
        <taxon>Bacteria</taxon>
        <taxon>Pseudomonadati</taxon>
        <taxon>Verrucomicrobiota</taxon>
        <taxon>Opitutia</taxon>
        <taxon>Puniceicoccales</taxon>
        <taxon>Pelagicoccaceae</taxon>
        <taxon>Pelagicoccus</taxon>
    </lineage>
</organism>
<evidence type="ECO:0000256" key="2">
    <source>
        <dbReference type="ARBA" id="ARBA00012438"/>
    </source>
</evidence>
<dbReference type="CDD" id="cd00082">
    <property type="entry name" value="HisKA"/>
    <property type="match status" value="1"/>
</dbReference>
<comment type="caution">
    <text evidence="14">The sequence shown here is derived from an EMBL/GenBank/DDBJ whole genome shotgun (WGS) entry which is preliminary data.</text>
</comment>
<dbReference type="RefSeq" id="WP_200358529.1">
    <property type="nucleotide sequence ID" value="NZ_JAENIL010000067.1"/>
</dbReference>
<keyword evidence="6" id="KW-0805">Transcription regulation</keyword>
<feature type="domain" description="HTH araC/xylS-type" evidence="11">
    <location>
        <begin position="1225"/>
        <end position="1324"/>
    </location>
</feature>
<dbReference type="SMART" id="SM00387">
    <property type="entry name" value="HATPase_c"/>
    <property type="match status" value="1"/>
</dbReference>
<dbReference type="InterPro" id="IPR036097">
    <property type="entry name" value="HisK_dim/P_sf"/>
</dbReference>
<evidence type="ECO:0000256" key="1">
    <source>
        <dbReference type="ARBA" id="ARBA00000085"/>
    </source>
</evidence>
<dbReference type="InterPro" id="IPR003594">
    <property type="entry name" value="HATPase_dom"/>
</dbReference>
<dbReference type="Gene3D" id="2.130.10.10">
    <property type="entry name" value="YVTN repeat-like/Quinoprotein amine dehydrogenase"/>
    <property type="match status" value="2"/>
</dbReference>
<dbReference type="InterPro" id="IPR001789">
    <property type="entry name" value="Sig_transdc_resp-reg_receiver"/>
</dbReference>
<dbReference type="PANTHER" id="PTHR43547">
    <property type="entry name" value="TWO-COMPONENT HISTIDINE KINASE"/>
    <property type="match status" value="1"/>
</dbReference>
<dbReference type="PROSITE" id="PS01124">
    <property type="entry name" value="HTH_ARAC_FAMILY_2"/>
    <property type="match status" value="1"/>
</dbReference>
<dbReference type="FunFam" id="3.30.565.10:FF:000006">
    <property type="entry name" value="Sensor histidine kinase WalK"/>
    <property type="match status" value="1"/>
</dbReference>
<dbReference type="PROSITE" id="PS50110">
    <property type="entry name" value="RESPONSE_REGULATORY"/>
    <property type="match status" value="1"/>
</dbReference>
<evidence type="ECO:0000256" key="4">
    <source>
        <dbReference type="ARBA" id="ARBA00022679"/>
    </source>
</evidence>
<dbReference type="PROSITE" id="PS50109">
    <property type="entry name" value="HIS_KIN"/>
    <property type="match status" value="1"/>
</dbReference>
<dbReference type="Gene3D" id="1.10.10.60">
    <property type="entry name" value="Homeodomain-like"/>
    <property type="match status" value="1"/>
</dbReference>
<keyword evidence="7" id="KW-0238">DNA-binding</keyword>
<evidence type="ECO:0000256" key="9">
    <source>
        <dbReference type="PROSITE-ProRule" id="PRU00169"/>
    </source>
</evidence>
<reference evidence="14" key="1">
    <citation type="submission" date="2021-01" db="EMBL/GenBank/DDBJ databases">
        <title>Modified the classification status of verrucomicrobia.</title>
        <authorList>
            <person name="Feng X."/>
        </authorList>
    </citation>
    <scope>NUCLEOTIDE SEQUENCE</scope>
    <source>
        <strain evidence="14">KCTC 13126</strain>
    </source>
</reference>
<dbReference type="PROSITE" id="PS51257">
    <property type="entry name" value="PROKAR_LIPOPROTEIN"/>
    <property type="match status" value="1"/>
</dbReference>
<dbReference type="SMART" id="SM00448">
    <property type="entry name" value="REC"/>
    <property type="match status" value="1"/>
</dbReference>
<dbReference type="GO" id="GO:0000155">
    <property type="term" value="F:phosphorelay sensor kinase activity"/>
    <property type="evidence" value="ECO:0007669"/>
    <property type="project" value="InterPro"/>
</dbReference>
<dbReference type="Gene3D" id="3.30.565.10">
    <property type="entry name" value="Histidine kinase-like ATPase, C-terminal domain"/>
    <property type="match status" value="1"/>
</dbReference>
<keyword evidence="3 9" id="KW-0597">Phosphoprotein</keyword>
<dbReference type="Pfam" id="PF02518">
    <property type="entry name" value="HATPase_c"/>
    <property type="match status" value="1"/>
</dbReference>
<keyword evidence="15" id="KW-1185">Reference proteome</keyword>
<dbReference type="Gene3D" id="2.60.40.10">
    <property type="entry name" value="Immunoglobulins"/>
    <property type="match status" value="1"/>
</dbReference>
<evidence type="ECO:0000256" key="10">
    <source>
        <dbReference type="SAM" id="MobiDB-lite"/>
    </source>
</evidence>
<dbReference type="InterPro" id="IPR036890">
    <property type="entry name" value="HATPase_C_sf"/>
</dbReference>
<dbReference type="SUPFAM" id="SSF55874">
    <property type="entry name" value="ATPase domain of HSP90 chaperone/DNA topoisomerase II/histidine kinase"/>
    <property type="match status" value="1"/>
</dbReference>
<feature type="domain" description="Response regulatory" evidence="13">
    <location>
        <begin position="1075"/>
        <end position="1190"/>
    </location>
</feature>
<feature type="domain" description="Histidine kinase" evidence="12">
    <location>
        <begin position="810"/>
        <end position="1036"/>
    </location>
</feature>
<evidence type="ECO:0000259" key="11">
    <source>
        <dbReference type="PROSITE" id="PS01124"/>
    </source>
</evidence>
<dbReference type="GO" id="GO:0003700">
    <property type="term" value="F:DNA-binding transcription factor activity"/>
    <property type="evidence" value="ECO:0007669"/>
    <property type="project" value="InterPro"/>
</dbReference>
<dbReference type="InterPro" id="IPR018062">
    <property type="entry name" value="HTH_AraC-typ_CS"/>
</dbReference>
<evidence type="ECO:0000256" key="3">
    <source>
        <dbReference type="ARBA" id="ARBA00022553"/>
    </source>
</evidence>
<evidence type="ECO:0000313" key="14">
    <source>
        <dbReference type="EMBL" id="MBK1880029.1"/>
    </source>
</evidence>
<accession>A0A934S610</accession>
<dbReference type="PROSITE" id="PS00041">
    <property type="entry name" value="HTH_ARAC_FAMILY_1"/>
    <property type="match status" value="1"/>
</dbReference>
<dbReference type="Pfam" id="PF12833">
    <property type="entry name" value="HTH_18"/>
    <property type="match status" value="1"/>
</dbReference>
<sequence length="1329" mass="149646">MPRNIPFFCSFTRRVLCLCFYTVTVACGLSQIPGSSSFQPEEESPILERWRWRELEALQQMEMICGTEDADSLLWFATREGVISYDGIGTQLFPFPEEIKGTLTLQLFPSKNGKLYAYTTSGLYSLKDNNWKHELDFPDPTFAEGRNFIVRNSYGVEFAAVKRGLYRLDQESPTLITELQAYPTSLSIDAHDQLWVTLNLANIIERHQSDAQGVTTPEQHAIFNPEGDEYWHFSQIVASALSDEIWTIDWRPNNAPMSYSPDSKEWAEQDITQFAGNNALISGARIGPDSILLISKSNMLVNHNGQWSTLDYPEFEIPTNAPYAFLRNNGNLIVGGSGEVVYEIELSEDRWQSFPNLHFQAESTNRSVWYLSSAGEVVQHDTVYNKWIHHNSGVINKPVGLFHSKDDFVWAYGTHDGSPAVSIFDGSNWKLNKHPELINSIGHLSATQLSNGDVLFASASVEPAEGKGGLVRYFKTASGEFRHQHIAPPIVPNRPASIAEGLDGTLWIGGSGLHTTKADFSEPAKPAAQFSRENWIDHVVVDNEGKVWVAMWQKGLYRKDGDTWTRFTPPQEIRENQVGFVLVDKVRPGNIWVATSKGVSRFDGENWFPNSLPGNVRFNRESGTLKQSLDGAIWVNLANRNWYFRADSTTSKSQKPFEGFRTTRYRLDEEPPHLSLRAEVQESVYPSSLYFEWTGSDKWSFTPQSELRYSYRINEEDWTPYSFKTSTTLVNYPAGQHQIQVRGVDMDGNVSTEVVKASFTILPPIWQRSWFIAAIGATALSIVILISLLIKQGIKHFVQIEEFKIQFFTNISHELRTPLTVILGPLESLLNKYSETEDKKVLELACKNARKMLFLIDQLLDFRSAEQGNIKLNLANSDFNECAKEAARLIQPLAADRSQTLSIEISEQPCLAWFDSEKVEKIISNLLSNAIKYTQTGGNILLRVNISSGQDSYTATIQVEDNGAGIPKKKIDSIFELFYRADNSPSNKVRGSGIGLAYTKNLLELCNGTIDVESPITTVDGEEKGTRFTVSIPLPKTPPLSRTELSETSIEDFPDTTETPELPEPEIDETSIKPVVLIVEDDDDIRAFLATELEKDYQLIEAENGATGWTKAVERIPDIILTDVMMPEMDGKDLCRKIKSSESTSHIPVIMLTALKSESHEISGLEAGADDYIAKPIRIDILKKRIHNLLQARERIHEQFKRLNPAIRIAPKNIASNPVDESFLDKAIAQIEQNISDPFFDVESLAGSMGMSRMTLYRKFKAVTGESPSVFIRSIRMSKSAELLQGEQYNISEISDLVGFSEISHFSNSFKKHFKCTPSQYREKVRSSD</sequence>
<dbReference type="InterPro" id="IPR004358">
    <property type="entry name" value="Sig_transdc_His_kin-like_C"/>
</dbReference>
<dbReference type="InterPro" id="IPR009057">
    <property type="entry name" value="Homeodomain-like_sf"/>
</dbReference>
<dbReference type="Pfam" id="PF00072">
    <property type="entry name" value="Response_reg"/>
    <property type="match status" value="1"/>
</dbReference>
<dbReference type="InterPro" id="IPR015943">
    <property type="entry name" value="WD40/YVTN_repeat-like_dom_sf"/>
</dbReference>
<dbReference type="GO" id="GO:0043565">
    <property type="term" value="F:sequence-specific DNA binding"/>
    <property type="evidence" value="ECO:0007669"/>
    <property type="project" value="InterPro"/>
</dbReference>
<evidence type="ECO:0000256" key="6">
    <source>
        <dbReference type="ARBA" id="ARBA00023015"/>
    </source>
</evidence>
<dbReference type="InterPro" id="IPR018060">
    <property type="entry name" value="HTH_AraC"/>
</dbReference>
<dbReference type="Proteomes" id="UP000617628">
    <property type="component" value="Unassembled WGS sequence"/>
</dbReference>
<dbReference type="InterPro" id="IPR003661">
    <property type="entry name" value="HisK_dim/P_dom"/>
</dbReference>
<dbReference type="Pfam" id="PF00512">
    <property type="entry name" value="HisKA"/>
    <property type="match status" value="1"/>
</dbReference>
<feature type="region of interest" description="Disordered" evidence="10">
    <location>
        <begin position="1033"/>
        <end position="1065"/>
    </location>
</feature>
<name>A0A934S610_9BACT</name>
<proteinExistence type="predicted"/>
<dbReference type="SUPFAM" id="SSF46689">
    <property type="entry name" value="Homeodomain-like"/>
    <property type="match status" value="2"/>
</dbReference>
<dbReference type="InterPro" id="IPR011006">
    <property type="entry name" value="CheY-like_superfamily"/>
</dbReference>
<dbReference type="CDD" id="cd17574">
    <property type="entry name" value="REC_OmpR"/>
    <property type="match status" value="1"/>
</dbReference>
<keyword evidence="8" id="KW-0804">Transcription</keyword>
<evidence type="ECO:0000256" key="8">
    <source>
        <dbReference type="ARBA" id="ARBA00023163"/>
    </source>
</evidence>
<dbReference type="FunFam" id="1.10.287.130:FF:000045">
    <property type="entry name" value="Two-component system sensor histidine kinase/response regulator"/>
    <property type="match status" value="1"/>
</dbReference>
<dbReference type="SUPFAM" id="SSF63829">
    <property type="entry name" value="Calcium-dependent phosphotriesterase"/>
    <property type="match status" value="2"/>
</dbReference>
<comment type="catalytic activity">
    <reaction evidence="1">
        <text>ATP + protein L-histidine = ADP + protein N-phospho-L-histidine.</text>
        <dbReference type="EC" id="2.7.13.3"/>
    </reaction>
</comment>
<dbReference type="SUPFAM" id="SSF47384">
    <property type="entry name" value="Homodimeric domain of signal transducing histidine kinase"/>
    <property type="match status" value="1"/>
</dbReference>
<keyword evidence="5" id="KW-0418">Kinase</keyword>
<protein>
    <recommendedName>
        <fullName evidence="2">histidine kinase</fullName>
        <ecNumber evidence="2">2.7.13.3</ecNumber>
    </recommendedName>
</protein>
<dbReference type="SMART" id="SM00388">
    <property type="entry name" value="HisKA"/>
    <property type="match status" value="1"/>
</dbReference>
<dbReference type="EMBL" id="JAENIL010000067">
    <property type="protein sequence ID" value="MBK1880029.1"/>
    <property type="molecule type" value="Genomic_DNA"/>
</dbReference>
<keyword evidence="4" id="KW-0808">Transferase</keyword>
<dbReference type="SMART" id="SM00342">
    <property type="entry name" value="HTH_ARAC"/>
    <property type="match status" value="1"/>
</dbReference>
<dbReference type="InterPro" id="IPR013783">
    <property type="entry name" value="Ig-like_fold"/>
</dbReference>
<dbReference type="SUPFAM" id="SSF101898">
    <property type="entry name" value="NHL repeat"/>
    <property type="match status" value="1"/>
</dbReference>